<dbReference type="Gene3D" id="3.40.50.410">
    <property type="entry name" value="von Willebrand factor, type A domain"/>
    <property type="match status" value="1"/>
</dbReference>
<dbReference type="EMBL" id="UYSG01000640">
    <property type="protein sequence ID" value="VDL20011.1"/>
    <property type="molecule type" value="Genomic_DNA"/>
</dbReference>
<protein>
    <recommendedName>
        <fullName evidence="2">26S proteasome non-ATPase regulatory subunit 4</fullName>
    </recommendedName>
    <alternativeName>
        <fullName evidence="5">26S proteasome regulatory subunit RPN10</fullName>
    </alternativeName>
</protein>
<dbReference type="STRING" id="6216.A0A158QD79"/>
<dbReference type="Proteomes" id="UP000321570">
    <property type="component" value="Unassembled WGS sequence"/>
</dbReference>
<dbReference type="EMBL" id="CABIJS010000532">
    <property type="protein sequence ID" value="VUZ52819.1"/>
    <property type="molecule type" value="Genomic_DNA"/>
</dbReference>
<dbReference type="GO" id="GO:0005829">
    <property type="term" value="C:cytosol"/>
    <property type="evidence" value="ECO:0007669"/>
    <property type="project" value="TreeGrafter"/>
</dbReference>
<feature type="compositionally biased region" description="Basic and acidic residues" evidence="6">
    <location>
        <begin position="308"/>
        <end position="325"/>
    </location>
</feature>
<dbReference type="FunFam" id="3.40.50.410:FF:000005">
    <property type="entry name" value="26S proteasome non-ATPase regulatory subunit 4"/>
    <property type="match status" value="1"/>
</dbReference>
<dbReference type="InterPro" id="IPR049590">
    <property type="entry name" value="PSMD4_RAZUL-like"/>
</dbReference>
<dbReference type="CDD" id="cd22297">
    <property type="entry name" value="PSMD4_RAZUL"/>
    <property type="match status" value="1"/>
</dbReference>
<evidence type="ECO:0000256" key="4">
    <source>
        <dbReference type="ARBA" id="ARBA00022942"/>
    </source>
</evidence>
<evidence type="ECO:0000256" key="3">
    <source>
        <dbReference type="ARBA" id="ARBA00022737"/>
    </source>
</evidence>
<feature type="region of interest" description="Disordered" evidence="6">
    <location>
        <begin position="308"/>
        <end position="409"/>
    </location>
</feature>
<accession>A0A158QD79</accession>
<evidence type="ECO:0000313" key="10">
    <source>
        <dbReference type="Proteomes" id="UP000274504"/>
    </source>
</evidence>
<dbReference type="GO" id="GO:0005634">
    <property type="term" value="C:nucleus"/>
    <property type="evidence" value="ECO:0007669"/>
    <property type="project" value="TreeGrafter"/>
</dbReference>
<evidence type="ECO:0000256" key="1">
    <source>
        <dbReference type="ARBA" id="ARBA00005574"/>
    </source>
</evidence>
<evidence type="ECO:0000313" key="11">
    <source>
        <dbReference type="Proteomes" id="UP000321570"/>
    </source>
</evidence>
<dbReference type="GO" id="GO:0043161">
    <property type="term" value="P:proteasome-mediated ubiquitin-dependent protein catabolic process"/>
    <property type="evidence" value="ECO:0007669"/>
    <property type="project" value="TreeGrafter"/>
</dbReference>
<dbReference type="SUPFAM" id="SSF53300">
    <property type="entry name" value="vWA-like"/>
    <property type="match status" value="1"/>
</dbReference>
<sequence>MSQEALMIAVDNSDFMRNGDFVPTRLQAQHDAVNFLCHIKRNANPENTVGLISLANTEILCTLTSDVNKLMSRLHAVQLKGDIRFCTSIRIAHLALRHRQLRQQKMRIICFIGSPIKDDEADMVKLARRLKKEKVNVDIVNFGEDEVNQKKLLDFVEAVNGKDGTGSHLVTVPPGTGLRESLHSSPIIGGEDGAGSIGLSGFDAEFGMDAIDDPDLLYALRVSMEEHHQAQERQANAESAAQPSAVLPQAAGTSEDDFLRQALALSMQDVGGPSANAIASGTVDIANMTEDEQIAYAIQMSIQTQEAEVAKPVDKSEKPESEKNDAGVQSMEVDDVPPASTSTQQEQPDKPSAVECDPEFLQSVLQYLPGVDPQSEEVRQAIESLTSSSGPKDKQGREKKMDEDEGNQK</sequence>
<dbReference type="Pfam" id="PF13519">
    <property type="entry name" value="VWA_2"/>
    <property type="match status" value="1"/>
</dbReference>
<dbReference type="InterPro" id="IPR027040">
    <property type="entry name" value="PSMD4"/>
</dbReference>
<dbReference type="AlphaFoldDB" id="A0A158QD79"/>
<proteinExistence type="inferred from homology"/>
<keyword evidence="3" id="KW-0677">Repeat</keyword>
<dbReference type="OrthoDB" id="1731724at2759"/>
<dbReference type="Gene3D" id="6.10.300.40">
    <property type="match status" value="1"/>
</dbReference>
<dbReference type="WBParaSite" id="HDID_0000254901-mRNA-1">
    <property type="protein sequence ID" value="HDID_0000254901-mRNA-1"/>
    <property type="gene ID" value="HDID_0000254901"/>
</dbReference>
<dbReference type="Pfam" id="PF02809">
    <property type="entry name" value="UIM"/>
    <property type="match status" value="3"/>
</dbReference>
<evidence type="ECO:0000256" key="6">
    <source>
        <dbReference type="SAM" id="MobiDB-lite"/>
    </source>
</evidence>
<feature type="domain" description="VWFA" evidence="7">
    <location>
        <begin position="6"/>
        <end position="113"/>
    </location>
</feature>
<evidence type="ECO:0000313" key="8">
    <source>
        <dbReference type="EMBL" id="VDL20011.1"/>
    </source>
</evidence>
<organism evidence="12">
    <name type="scientific">Hymenolepis diminuta</name>
    <name type="common">Rat tapeworm</name>
    <dbReference type="NCBI Taxonomy" id="6216"/>
    <lineage>
        <taxon>Eukaryota</taxon>
        <taxon>Metazoa</taxon>
        <taxon>Spiralia</taxon>
        <taxon>Lophotrochozoa</taxon>
        <taxon>Platyhelminthes</taxon>
        <taxon>Cestoda</taxon>
        <taxon>Eucestoda</taxon>
        <taxon>Cyclophyllidea</taxon>
        <taxon>Hymenolepididae</taxon>
        <taxon>Hymenolepis</taxon>
    </lineage>
</organism>
<evidence type="ECO:0000259" key="7">
    <source>
        <dbReference type="Pfam" id="PF13519"/>
    </source>
</evidence>
<feature type="compositionally biased region" description="Basic and acidic residues" evidence="6">
    <location>
        <begin position="391"/>
        <end position="409"/>
    </location>
</feature>
<dbReference type="InterPro" id="IPR036465">
    <property type="entry name" value="vWFA_dom_sf"/>
</dbReference>
<feature type="compositionally biased region" description="Polar residues" evidence="6">
    <location>
        <begin position="232"/>
        <end position="242"/>
    </location>
</feature>
<dbReference type="PANTHER" id="PTHR10223">
    <property type="entry name" value="26S PROTEASOME NON-ATPASE REGULATORY SUBUNIT 4"/>
    <property type="match status" value="1"/>
</dbReference>
<dbReference type="InterPro" id="IPR002035">
    <property type="entry name" value="VWF_A"/>
</dbReference>
<dbReference type="SMART" id="SM00726">
    <property type="entry name" value="UIM"/>
    <property type="match status" value="3"/>
</dbReference>
<dbReference type="GO" id="GO:0008540">
    <property type="term" value="C:proteasome regulatory particle, base subcomplex"/>
    <property type="evidence" value="ECO:0007669"/>
    <property type="project" value="TreeGrafter"/>
</dbReference>
<evidence type="ECO:0000256" key="2">
    <source>
        <dbReference type="ARBA" id="ARBA00014934"/>
    </source>
</evidence>
<dbReference type="GO" id="GO:0031593">
    <property type="term" value="F:polyubiquitin modification-dependent protein binding"/>
    <property type="evidence" value="ECO:0007669"/>
    <property type="project" value="TreeGrafter"/>
</dbReference>
<evidence type="ECO:0000313" key="9">
    <source>
        <dbReference type="EMBL" id="VUZ52819.1"/>
    </source>
</evidence>
<dbReference type="PANTHER" id="PTHR10223:SF0">
    <property type="entry name" value="26S PROTEASOME NON-ATPASE REGULATORY SUBUNIT 4"/>
    <property type="match status" value="1"/>
</dbReference>
<evidence type="ECO:0000313" key="12">
    <source>
        <dbReference type="WBParaSite" id="HDID_0000254901-mRNA-1"/>
    </source>
</evidence>
<dbReference type="Proteomes" id="UP000274504">
    <property type="component" value="Unassembled WGS sequence"/>
</dbReference>
<reference evidence="12" key="1">
    <citation type="submission" date="2016-04" db="UniProtKB">
        <authorList>
            <consortium name="WormBaseParasite"/>
        </authorList>
    </citation>
    <scope>IDENTIFICATION</scope>
</reference>
<dbReference type="Gene3D" id="1.10.287.3990">
    <property type="match status" value="1"/>
</dbReference>
<reference evidence="8 10" key="2">
    <citation type="submission" date="2018-11" db="EMBL/GenBank/DDBJ databases">
        <authorList>
            <consortium name="Pathogen Informatics"/>
        </authorList>
    </citation>
    <scope>NUCLEOTIDE SEQUENCE [LARGE SCALE GENOMIC DNA]</scope>
</reference>
<gene>
    <name evidence="8" type="ORF">HDID_LOCUS2550</name>
    <name evidence="9" type="ORF">WMSIL1_LOCUS11290</name>
</gene>
<dbReference type="PROSITE" id="PS50330">
    <property type="entry name" value="UIM"/>
    <property type="match status" value="1"/>
</dbReference>
<reference evidence="9 11" key="3">
    <citation type="submission" date="2019-07" db="EMBL/GenBank/DDBJ databases">
        <authorList>
            <person name="Jastrzebski P J."/>
            <person name="Paukszto L."/>
            <person name="Jastrzebski P J."/>
        </authorList>
    </citation>
    <scope>NUCLEOTIDE SEQUENCE [LARGE SCALE GENOMIC DNA]</scope>
    <source>
        <strain evidence="9 11">WMS-il1</strain>
    </source>
</reference>
<dbReference type="InterPro" id="IPR003903">
    <property type="entry name" value="UIM_dom"/>
</dbReference>
<keyword evidence="4" id="KW-0647">Proteasome</keyword>
<comment type="similarity">
    <text evidence="1">Belongs to the proteasome subunit S5A family.</text>
</comment>
<dbReference type="CDD" id="cd01452">
    <property type="entry name" value="VWA_26S_proteasome_subunit"/>
    <property type="match status" value="1"/>
</dbReference>
<name>A0A158QD79_HYMDI</name>
<feature type="region of interest" description="Disordered" evidence="6">
    <location>
        <begin position="228"/>
        <end position="251"/>
    </location>
</feature>
<evidence type="ECO:0000256" key="5">
    <source>
        <dbReference type="ARBA" id="ARBA00044341"/>
    </source>
</evidence>
<keyword evidence="11" id="KW-1185">Reference proteome</keyword>